<accession>A0A2P2N0Z6</accession>
<reference evidence="1" key="1">
    <citation type="submission" date="2018-02" db="EMBL/GenBank/DDBJ databases">
        <title>Rhizophora mucronata_Transcriptome.</title>
        <authorList>
            <person name="Meera S.P."/>
            <person name="Sreeshan A."/>
            <person name="Augustine A."/>
        </authorList>
    </citation>
    <scope>NUCLEOTIDE SEQUENCE</scope>
    <source>
        <tissue evidence="1">Leaf</tissue>
    </source>
</reference>
<proteinExistence type="predicted"/>
<protein>
    <submittedName>
        <fullName evidence="1">Uncharacterized protein</fullName>
    </submittedName>
</protein>
<dbReference type="EMBL" id="GGEC01055673">
    <property type="protein sequence ID" value="MBX36157.1"/>
    <property type="molecule type" value="Transcribed_RNA"/>
</dbReference>
<dbReference type="AlphaFoldDB" id="A0A2P2N0Z6"/>
<sequence length="31" mass="3536">MLPLNLEVIDWALEATSSSPLFSQTLRMICR</sequence>
<name>A0A2P2N0Z6_RHIMU</name>
<organism evidence="1">
    <name type="scientific">Rhizophora mucronata</name>
    <name type="common">Asiatic mangrove</name>
    <dbReference type="NCBI Taxonomy" id="61149"/>
    <lineage>
        <taxon>Eukaryota</taxon>
        <taxon>Viridiplantae</taxon>
        <taxon>Streptophyta</taxon>
        <taxon>Embryophyta</taxon>
        <taxon>Tracheophyta</taxon>
        <taxon>Spermatophyta</taxon>
        <taxon>Magnoliopsida</taxon>
        <taxon>eudicotyledons</taxon>
        <taxon>Gunneridae</taxon>
        <taxon>Pentapetalae</taxon>
        <taxon>rosids</taxon>
        <taxon>fabids</taxon>
        <taxon>Malpighiales</taxon>
        <taxon>Rhizophoraceae</taxon>
        <taxon>Rhizophora</taxon>
    </lineage>
</organism>
<evidence type="ECO:0000313" key="1">
    <source>
        <dbReference type="EMBL" id="MBX36157.1"/>
    </source>
</evidence>